<evidence type="ECO:0000313" key="1">
    <source>
        <dbReference type="EMBL" id="HGG02308.1"/>
    </source>
</evidence>
<dbReference type="InterPro" id="IPR036866">
    <property type="entry name" value="RibonucZ/Hydroxyglut_hydro"/>
</dbReference>
<name>A0A7C3ZY55_9CYAN</name>
<sequence length="263" mass="28618">MDRRQLLRYGKMGLLAALGGSITSQWLPAQAQTSSQVDPGLVVRWLGHTCFLFAGEGQKFLVNPFRPIGCTAGYKPPREMVDLVLVSSRLLDEGSYEELPGNPRVLQESGAYEFRGKAIQGIRTIHDREGGRRFGINIAWTWAQAGIKIVHLGGAAAPITAEQQILMGRPDLLLIPVGGGPKAYNAEEAKQVIQTLNPKLIIPTHYRTQAAAPNACDIEPVDEFLTVMSGAANIEKVNSDSISLTPADLPQTGRLIKTLSYKF</sequence>
<keyword evidence="1" id="KW-0378">Hydrolase</keyword>
<dbReference type="PANTHER" id="PTHR39189:SF1">
    <property type="entry name" value="UPF0173 METAL-DEPENDENT HYDROLASE YTKL"/>
    <property type="match status" value="1"/>
</dbReference>
<dbReference type="SUPFAM" id="SSF56281">
    <property type="entry name" value="Metallo-hydrolase/oxidoreductase"/>
    <property type="match status" value="1"/>
</dbReference>
<gene>
    <name evidence="1" type="ORF">ENR15_17110</name>
</gene>
<organism evidence="1">
    <name type="scientific">Planktothricoides sp. SpSt-374</name>
    <dbReference type="NCBI Taxonomy" id="2282167"/>
    <lineage>
        <taxon>Bacteria</taxon>
        <taxon>Bacillati</taxon>
        <taxon>Cyanobacteriota</taxon>
        <taxon>Cyanophyceae</taxon>
        <taxon>Oscillatoriophycideae</taxon>
        <taxon>Oscillatoriales</taxon>
        <taxon>Oscillatoriaceae</taxon>
        <taxon>Planktothricoides</taxon>
    </lineage>
</organism>
<comment type="caution">
    <text evidence="1">The sequence shown here is derived from an EMBL/GenBank/DDBJ whole genome shotgun (WGS) entry which is preliminary data.</text>
</comment>
<dbReference type="Pfam" id="PF13483">
    <property type="entry name" value="Lactamase_B_3"/>
    <property type="match status" value="1"/>
</dbReference>
<dbReference type="GO" id="GO:0016787">
    <property type="term" value="F:hydrolase activity"/>
    <property type="evidence" value="ECO:0007669"/>
    <property type="project" value="UniProtKB-KW"/>
</dbReference>
<reference evidence="1" key="1">
    <citation type="journal article" date="2020" name="mSystems">
        <title>Genome- and Community-Level Interaction Insights into Carbon Utilization and Element Cycling Functions of Hydrothermarchaeota in Hydrothermal Sediment.</title>
        <authorList>
            <person name="Zhou Z."/>
            <person name="Liu Y."/>
            <person name="Xu W."/>
            <person name="Pan J."/>
            <person name="Luo Z.H."/>
            <person name="Li M."/>
        </authorList>
    </citation>
    <scope>NUCLEOTIDE SEQUENCE [LARGE SCALE GENOMIC DNA]</scope>
    <source>
        <strain evidence="1">SpSt-374</strain>
    </source>
</reference>
<dbReference type="EMBL" id="DSPX01000173">
    <property type="protein sequence ID" value="HGG02308.1"/>
    <property type="molecule type" value="Genomic_DNA"/>
</dbReference>
<protein>
    <submittedName>
        <fullName evidence="1">Zn-dependent hydrolase</fullName>
    </submittedName>
</protein>
<dbReference type="PANTHER" id="PTHR39189">
    <property type="entry name" value="UPF0173 METAL-DEPENDENT HYDROLASE YTKL"/>
    <property type="match status" value="1"/>
</dbReference>
<dbReference type="Gene3D" id="3.60.15.10">
    <property type="entry name" value="Ribonuclease Z/Hydroxyacylglutathione hydrolase-like"/>
    <property type="match status" value="1"/>
</dbReference>
<dbReference type="AlphaFoldDB" id="A0A7C3ZY55"/>
<proteinExistence type="predicted"/>
<accession>A0A7C3ZY55</accession>